<dbReference type="GO" id="GO:0019343">
    <property type="term" value="P:cysteine biosynthetic process via cystathionine"/>
    <property type="evidence" value="ECO:0007669"/>
    <property type="project" value="UniProtKB-UniRule"/>
</dbReference>
<dbReference type="PROSITE" id="PS51371">
    <property type="entry name" value="CBS"/>
    <property type="match status" value="1"/>
</dbReference>
<sequence length="492" mass="54146">MPSQLPSLSDDVLQHIGNTPLVKLNKIPQSLGIKPRILVKCEYFNAGGSVKDRIAKRMVEEAEKDGKIKPGFTLIEPTSGNTGIGLALLGAVKGYRTIITLPEKMSNEKVAVLKALGAEIVRTPTEAAWDSPESHIGVAKKLNKEIKDSIILDQYGNPNNPLAHYYTTGYEIYQQTEGKITALVAGAGTGGTVSGIAKYLKEQDKNITVVGADPLGSILAVPESLNKTDVTVYQVEGIGYDFIPDALSRELIDKWYKTEDKESFYYARRLIKEEGLLVGGSSGSALAAAVRYAKDHPDLTENDTIVVVLPDSIRSYLTKFADDDWMRLNGFLDEKDEKDEFDNKTIKELSLKPVVSVSLNEKVSKVIKILQTNGFDQLPVLDASNKKLLGLITLSSLLKNLSKRTVTLNDSISSIFLDFRSLKDFDKSYDINKESKFSKRKFQAITLDTKLSSLNKFFETNSAAIVTDDKLVPIHVVTKVDLLSYLSGLCSL</sequence>
<dbReference type="InterPro" id="IPR001926">
    <property type="entry name" value="TrpB-like_PALP"/>
</dbReference>
<dbReference type="GO" id="GO:0005737">
    <property type="term" value="C:cytoplasm"/>
    <property type="evidence" value="ECO:0007669"/>
    <property type="project" value="InterPro"/>
</dbReference>
<keyword evidence="5 11" id="KW-0663">Pyridoxal phosphate</keyword>
<evidence type="ECO:0000259" key="12">
    <source>
        <dbReference type="PROSITE" id="PS51371"/>
    </source>
</evidence>
<dbReference type="Gene3D" id="3.40.50.1100">
    <property type="match status" value="2"/>
</dbReference>
<keyword evidence="11" id="KW-0198">Cysteine biosynthesis</keyword>
<evidence type="ECO:0000256" key="10">
    <source>
        <dbReference type="PROSITE-ProRule" id="PRU00703"/>
    </source>
</evidence>
<dbReference type="CDD" id="cd01561">
    <property type="entry name" value="CBS_like"/>
    <property type="match status" value="1"/>
</dbReference>
<dbReference type="SUPFAM" id="SSF54631">
    <property type="entry name" value="CBS-domain pair"/>
    <property type="match status" value="1"/>
</dbReference>
<evidence type="ECO:0000256" key="9">
    <source>
        <dbReference type="ARBA" id="ARBA00047490"/>
    </source>
</evidence>
<keyword evidence="7 11" id="KW-0456">Lyase</keyword>
<dbReference type="InterPro" id="IPR005857">
    <property type="entry name" value="Cysta_beta_synth"/>
</dbReference>
<keyword evidence="14" id="KW-1185">Reference proteome</keyword>
<dbReference type="InterPro" id="IPR000644">
    <property type="entry name" value="CBS_dom"/>
</dbReference>
<dbReference type="GO" id="GO:0004122">
    <property type="term" value="F:cystathionine beta-synthase activity"/>
    <property type="evidence" value="ECO:0007669"/>
    <property type="project" value="UniProtKB-UniRule"/>
</dbReference>
<evidence type="ECO:0000313" key="13">
    <source>
        <dbReference type="EMBL" id="GMM34757.1"/>
    </source>
</evidence>
<comment type="caution">
    <text evidence="13">The sequence shown here is derived from an EMBL/GenBank/DDBJ whole genome shotgun (WGS) entry which is preliminary data.</text>
</comment>
<dbReference type="EMBL" id="BTFZ01000003">
    <property type="protein sequence ID" value="GMM34757.1"/>
    <property type="molecule type" value="Genomic_DNA"/>
</dbReference>
<evidence type="ECO:0000256" key="2">
    <source>
        <dbReference type="ARBA" id="ARBA00005003"/>
    </source>
</evidence>
<comment type="cofactor">
    <cofactor evidence="1 11">
        <name>pyridoxal 5'-phosphate</name>
        <dbReference type="ChEBI" id="CHEBI:597326"/>
    </cofactor>
</comment>
<dbReference type="InterPro" id="IPR050214">
    <property type="entry name" value="Cys_Synth/Cystath_Beta-Synth"/>
</dbReference>
<dbReference type="NCBIfam" id="TIGR01137">
    <property type="entry name" value="cysta_beta"/>
    <property type="match status" value="1"/>
</dbReference>
<dbReference type="GeneID" id="90072736"/>
<dbReference type="Pfam" id="PF00571">
    <property type="entry name" value="CBS"/>
    <property type="match status" value="1"/>
</dbReference>
<evidence type="ECO:0000256" key="5">
    <source>
        <dbReference type="ARBA" id="ARBA00022898"/>
    </source>
</evidence>
<dbReference type="Pfam" id="PF00291">
    <property type="entry name" value="PALP"/>
    <property type="match status" value="1"/>
</dbReference>
<evidence type="ECO:0000256" key="4">
    <source>
        <dbReference type="ARBA" id="ARBA00012041"/>
    </source>
</evidence>
<dbReference type="EC" id="4.2.1.22" evidence="4 11"/>
<dbReference type="SUPFAM" id="SSF53686">
    <property type="entry name" value="Tryptophan synthase beta subunit-like PLP-dependent enzymes"/>
    <property type="match status" value="1"/>
</dbReference>
<organism evidence="13 14">
    <name type="scientific">Saccharomycopsis crataegensis</name>
    <dbReference type="NCBI Taxonomy" id="43959"/>
    <lineage>
        <taxon>Eukaryota</taxon>
        <taxon>Fungi</taxon>
        <taxon>Dikarya</taxon>
        <taxon>Ascomycota</taxon>
        <taxon>Saccharomycotina</taxon>
        <taxon>Saccharomycetes</taxon>
        <taxon>Saccharomycopsidaceae</taxon>
        <taxon>Saccharomycopsis</taxon>
    </lineage>
</organism>
<feature type="domain" description="CBS" evidence="12">
    <location>
        <begin position="350"/>
        <end position="411"/>
    </location>
</feature>
<dbReference type="Proteomes" id="UP001360560">
    <property type="component" value="Unassembled WGS sequence"/>
</dbReference>
<dbReference type="GO" id="GO:0006535">
    <property type="term" value="P:cysteine biosynthetic process from serine"/>
    <property type="evidence" value="ECO:0007669"/>
    <property type="project" value="UniProtKB-UniRule"/>
</dbReference>
<evidence type="ECO:0000256" key="7">
    <source>
        <dbReference type="ARBA" id="ARBA00023239"/>
    </source>
</evidence>
<evidence type="ECO:0000256" key="3">
    <source>
        <dbReference type="ARBA" id="ARBA00007103"/>
    </source>
</evidence>
<dbReference type="InterPro" id="IPR001216">
    <property type="entry name" value="P-phosphate_BS"/>
</dbReference>
<dbReference type="InterPro" id="IPR046342">
    <property type="entry name" value="CBS_dom_sf"/>
</dbReference>
<comment type="catalytic activity">
    <reaction evidence="9 11">
        <text>L-homocysteine + L-serine = L,L-cystathionine + H2O</text>
        <dbReference type="Rhea" id="RHEA:10112"/>
        <dbReference type="ChEBI" id="CHEBI:15377"/>
        <dbReference type="ChEBI" id="CHEBI:33384"/>
        <dbReference type="ChEBI" id="CHEBI:58161"/>
        <dbReference type="ChEBI" id="CHEBI:58199"/>
        <dbReference type="EC" id="4.2.1.22"/>
    </reaction>
</comment>
<dbReference type="PROSITE" id="PS00901">
    <property type="entry name" value="CYS_SYNTHASE"/>
    <property type="match status" value="1"/>
</dbReference>
<evidence type="ECO:0000256" key="6">
    <source>
        <dbReference type="ARBA" id="ARBA00023122"/>
    </source>
</evidence>
<comment type="pathway">
    <text evidence="2">Amino-acid biosynthesis; L-cysteine biosynthesis; L-cysteine from L-homocysteine and L-serine: step 1/2.</text>
</comment>
<evidence type="ECO:0000256" key="8">
    <source>
        <dbReference type="ARBA" id="ARBA00026192"/>
    </source>
</evidence>
<accession>A0AAV5QJG8</accession>
<evidence type="ECO:0000256" key="11">
    <source>
        <dbReference type="RuleBase" id="RU361204"/>
    </source>
</evidence>
<dbReference type="SMART" id="SM00116">
    <property type="entry name" value="CBS"/>
    <property type="match status" value="2"/>
</dbReference>
<protein>
    <recommendedName>
        <fullName evidence="8 11">Cystathionine beta-synthase</fullName>
        <ecNumber evidence="4 11">4.2.1.22</ecNumber>
    </recommendedName>
</protein>
<dbReference type="FunFam" id="3.40.50.1100:FF:000118">
    <property type="entry name" value="Related to CYS4-cystathionine beta-synthase"/>
    <property type="match status" value="1"/>
</dbReference>
<dbReference type="Gene3D" id="3.10.580.10">
    <property type="entry name" value="CBS-domain"/>
    <property type="match status" value="1"/>
</dbReference>
<evidence type="ECO:0000313" key="14">
    <source>
        <dbReference type="Proteomes" id="UP001360560"/>
    </source>
</evidence>
<name>A0AAV5QJG8_9ASCO</name>
<keyword evidence="6 10" id="KW-0129">CBS domain</keyword>
<dbReference type="AlphaFoldDB" id="A0AAV5QJG8"/>
<dbReference type="FunFam" id="3.40.50.1100:FF:000003">
    <property type="entry name" value="Cystathionine beta-synthase"/>
    <property type="match status" value="1"/>
</dbReference>
<comment type="similarity">
    <text evidence="3 11">Belongs to the cysteine synthase/cystathionine beta-synthase family.</text>
</comment>
<dbReference type="RefSeq" id="XP_064851757.1">
    <property type="nucleotide sequence ID" value="XM_064995685.1"/>
</dbReference>
<proteinExistence type="inferred from homology"/>
<dbReference type="PANTHER" id="PTHR10314">
    <property type="entry name" value="CYSTATHIONINE BETA-SYNTHASE"/>
    <property type="match status" value="1"/>
</dbReference>
<evidence type="ECO:0000256" key="1">
    <source>
        <dbReference type="ARBA" id="ARBA00001933"/>
    </source>
</evidence>
<keyword evidence="11" id="KW-0028">Amino-acid biosynthesis</keyword>
<dbReference type="InterPro" id="IPR036052">
    <property type="entry name" value="TrpB-like_PALP_sf"/>
</dbReference>
<reference evidence="13 14" key="1">
    <citation type="journal article" date="2023" name="Elife">
        <title>Identification of key yeast species and microbe-microbe interactions impacting larval growth of Drosophila in the wild.</title>
        <authorList>
            <person name="Mure A."/>
            <person name="Sugiura Y."/>
            <person name="Maeda R."/>
            <person name="Honda K."/>
            <person name="Sakurai N."/>
            <person name="Takahashi Y."/>
            <person name="Watada M."/>
            <person name="Katoh T."/>
            <person name="Gotoh A."/>
            <person name="Gotoh Y."/>
            <person name="Taniguchi I."/>
            <person name="Nakamura K."/>
            <person name="Hayashi T."/>
            <person name="Katayama T."/>
            <person name="Uemura T."/>
            <person name="Hattori Y."/>
        </authorList>
    </citation>
    <scope>NUCLEOTIDE SEQUENCE [LARGE SCALE GENOMIC DNA]</scope>
    <source>
        <strain evidence="13 14">SC-9</strain>
    </source>
</reference>
<gene>
    <name evidence="13" type="ORF">DASC09_020820</name>
</gene>